<dbReference type="Gene3D" id="3.60.21.10">
    <property type="match status" value="1"/>
</dbReference>
<evidence type="ECO:0000313" key="2">
    <source>
        <dbReference type="EMBL" id="QXH42369.1"/>
    </source>
</evidence>
<dbReference type="PROSITE" id="PS51318">
    <property type="entry name" value="TAT"/>
    <property type="match status" value="1"/>
</dbReference>
<dbReference type="PANTHER" id="PTHR43143:SF6">
    <property type="entry name" value="BLL3016 PROTEIN"/>
    <property type="match status" value="1"/>
</dbReference>
<accession>A0ABX8MVZ8</accession>
<dbReference type="InterPro" id="IPR004843">
    <property type="entry name" value="Calcineurin-like_PHP"/>
</dbReference>
<dbReference type="RefSeq" id="WP_124346088.1">
    <property type="nucleotide sequence ID" value="NZ_CP027706.1"/>
</dbReference>
<feature type="domain" description="Calcineurin-like phosphoesterase" evidence="1">
    <location>
        <begin position="65"/>
        <end position="257"/>
    </location>
</feature>
<dbReference type="Proteomes" id="UP000693952">
    <property type="component" value="Chromosome"/>
</dbReference>
<gene>
    <name evidence="2" type="ORF">KSS89_09160</name>
</gene>
<dbReference type="SUPFAM" id="SSF56300">
    <property type="entry name" value="Metallo-dependent phosphatases"/>
    <property type="match status" value="1"/>
</dbReference>
<organism evidence="2 3">
    <name type="scientific">Pseudomonas sessilinigenes</name>
    <dbReference type="NCBI Taxonomy" id="658629"/>
    <lineage>
        <taxon>Bacteria</taxon>
        <taxon>Pseudomonadati</taxon>
        <taxon>Pseudomonadota</taxon>
        <taxon>Gammaproteobacteria</taxon>
        <taxon>Pseudomonadales</taxon>
        <taxon>Pseudomonadaceae</taxon>
        <taxon>Pseudomonas</taxon>
    </lineage>
</organism>
<dbReference type="EMBL" id="CP077074">
    <property type="protein sequence ID" value="QXH42369.1"/>
    <property type="molecule type" value="Genomic_DNA"/>
</dbReference>
<name>A0ABX8MVZ8_9PSED</name>
<dbReference type="PANTHER" id="PTHR43143">
    <property type="entry name" value="METALLOPHOSPHOESTERASE, CALCINEURIN SUPERFAMILY"/>
    <property type="match status" value="1"/>
</dbReference>
<dbReference type="Pfam" id="PF00149">
    <property type="entry name" value="Metallophos"/>
    <property type="match status" value="1"/>
</dbReference>
<reference evidence="2" key="1">
    <citation type="submission" date="2021-06" db="EMBL/GenBank/DDBJ databases">
        <title>Updating the genus Pseudomonas: Description of 43 new species and partition of the Pseudomonas putida group.</title>
        <authorList>
            <person name="Girard L."/>
            <person name="Lood C."/>
            <person name="Vandamme P."/>
            <person name="Rokni-Zadeh H."/>
            <person name="van Noort V."/>
            <person name="Hofte M."/>
            <person name="Lavigne R."/>
            <person name="De Mot R."/>
        </authorList>
    </citation>
    <scope>NUCLEOTIDE SEQUENCE</scope>
    <source>
        <strain evidence="2">CMR12a</strain>
    </source>
</reference>
<evidence type="ECO:0000313" key="3">
    <source>
        <dbReference type="Proteomes" id="UP000693952"/>
    </source>
</evidence>
<dbReference type="InterPro" id="IPR051918">
    <property type="entry name" value="STPP_CPPED1"/>
</dbReference>
<dbReference type="InterPro" id="IPR029052">
    <property type="entry name" value="Metallo-depent_PP-like"/>
</dbReference>
<sequence length="323" mass="34935">MDTHDTSHRQFADTLQNPQRRTLLKCSAWAGAGVLWALSGGIPKAFALDQAGQPTDPAALNSSFHFVQISDSHIGFNKEANPDPAQTLQVAIDKVLALPKPPSLILHTGDITHLSRPEEFDTAAQLLKGLPSTVHYVPGEHDTLDEGGGQLYLQRYGKGTKGNGWYSFDQQGVHFIALVNVFNLLPGHEATLGAEQLAWLADDLRAVSSSTPIVVFTHIPLWTIYQPWGWGTEDGDQAIALLRRYGCVTVLNGHIHQVIQKVEGNITFHTARGTAYPQPAPGAAANPGPMTVAADQLRNYLGITDVRATQGEHPLALLDSTLV</sequence>
<protein>
    <submittedName>
        <fullName evidence="2">Metallophosphoesterase</fullName>
    </submittedName>
</protein>
<evidence type="ECO:0000259" key="1">
    <source>
        <dbReference type="Pfam" id="PF00149"/>
    </source>
</evidence>
<dbReference type="InterPro" id="IPR006311">
    <property type="entry name" value="TAT_signal"/>
</dbReference>
<keyword evidence="3" id="KW-1185">Reference proteome</keyword>
<proteinExistence type="predicted"/>